<dbReference type="PANTHER" id="PTHR43727">
    <property type="entry name" value="DIAMINOPIMELATE DECARBOXYLASE"/>
    <property type="match status" value="1"/>
</dbReference>
<evidence type="ECO:0000313" key="8">
    <source>
        <dbReference type="Proteomes" id="UP000293902"/>
    </source>
</evidence>
<dbReference type="PRINTS" id="PR01179">
    <property type="entry name" value="ODADCRBXLASE"/>
</dbReference>
<dbReference type="EMBL" id="CP036313">
    <property type="protein sequence ID" value="QBH13387.1"/>
    <property type="molecule type" value="Genomic_DNA"/>
</dbReference>
<dbReference type="GO" id="GO:0008836">
    <property type="term" value="F:diaminopimelate decarboxylase activity"/>
    <property type="evidence" value="ECO:0007669"/>
    <property type="project" value="TreeGrafter"/>
</dbReference>
<dbReference type="Gene3D" id="2.40.37.10">
    <property type="entry name" value="Lyase, Ornithine Decarboxylase, Chain A, domain 1"/>
    <property type="match status" value="1"/>
</dbReference>
<accession>A0A328F7X5</accession>
<feature type="domain" description="Orn/DAP/Arg decarboxylase 2 N-terminal" evidence="4">
    <location>
        <begin position="63"/>
        <end position="302"/>
    </location>
</feature>
<evidence type="ECO:0000259" key="4">
    <source>
        <dbReference type="Pfam" id="PF02784"/>
    </source>
</evidence>
<comment type="cofactor">
    <cofactor evidence="1 3">
        <name>pyridoxal 5'-phosphate</name>
        <dbReference type="ChEBI" id="CHEBI:597326"/>
    </cofactor>
</comment>
<dbReference type="Gene3D" id="3.20.20.10">
    <property type="entry name" value="Alanine racemase"/>
    <property type="match status" value="1"/>
</dbReference>
<dbReference type="OrthoDB" id="9802241at2"/>
<dbReference type="InterPro" id="IPR009006">
    <property type="entry name" value="Ala_racemase/Decarboxylase_C"/>
</dbReference>
<evidence type="ECO:0000256" key="2">
    <source>
        <dbReference type="ARBA" id="ARBA00022898"/>
    </source>
</evidence>
<dbReference type="InterPro" id="IPR029066">
    <property type="entry name" value="PLP-binding_barrel"/>
</dbReference>
<organism evidence="6 7">
    <name type="scientific">Desulfobacter hydrogenophilus</name>
    <dbReference type="NCBI Taxonomy" id="2291"/>
    <lineage>
        <taxon>Bacteria</taxon>
        <taxon>Pseudomonadati</taxon>
        <taxon>Thermodesulfobacteriota</taxon>
        <taxon>Desulfobacteria</taxon>
        <taxon>Desulfobacterales</taxon>
        <taxon>Desulfobacteraceae</taxon>
        <taxon>Desulfobacter</taxon>
    </lineage>
</organism>
<feature type="active site" description="Proton donor" evidence="3">
    <location>
        <position position="363"/>
    </location>
</feature>
<dbReference type="GO" id="GO:0009089">
    <property type="term" value="P:lysine biosynthetic process via diaminopimelate"/>
    <property type="evidence" value="ECO:0007669"/>
    <property type="project" value="TreeGrafter"/>
</dbReference>
<proteinExistence type="predicted"/>
<evidence type="ECO:0000313" key="5">
    <source>
        <dbReference type="EMBL" id="QBH13387.1"/>
    </source>
</evidence>
<dbReference type="Proteomes" id="UP000248798">
    <property type="component" value="Unassembled WGS sequence"/>
</dbReference>
<name>A0A328F7X5_9BACT</name>
<dbReference type="InterPro" id="IPR000183">
    <property type="entry name" value="Orn/DAP/Arg_de-COase"/>
</dbReference>
<evidence type="ECO:0000256" key="1">
    <source>
        <dbReference type="ARBA" id="ARBA00001933"/>
    </source>
</evidence>
<dbReference type="AlphaFoldDB" id="A0A328F7X5"/>
<gene>
    <name evidence="6" type="ORF">DO021_18765</name>
    <name evidence="5" type="ORF">EYB58_10920</name>
</gene>
<feature type="modified residue" description="N6-(pyridoxal phosphate)lysine" evidence="3">
    <location>
        <position position="78"/>
    </location>
</feature>
<reference evidence="5 8" key="2">
    <citation type="submission" date="2019-02" db="EMBL/GenBank/DDBJ databases">
        <title>Complete genome sequence of Desulfobacter hydrogenophilus AcRS1.</title>
        <authorList>
            <person name="Marietou A."/>
            <person name="Lund M.B."/>
            <person name="Marshall I.P.G."/>
            <person name="Schreiber L."/>
            <person name="Jorgensen B."/>
        </authorList>
    </citation>
    <scope>NUCLEOTIDE SEQUENCE [LARGE SCALE GENOMIC DNA]</scope>
    <source>
        <strain evidence="5 8">AcRS1</strain>
    </source>
</reference>
<keyword evidence="8" id="KW-1185">Reference proteome</keyword>
<reference evidence="6 7" key="1">
    <citation type="submission" date="2018-06" db="EMBL/GenBank/DDBJ databases">
        <title>Complete Genome Sequence of Desulfobacter hydrogenophilus (DSM3380).</title>
        <authorList>
            <person name="Marietou A."/>
            <person name="Schreiber L."/>
            <person name="Marshall I."/>
            <person name="Jorgensen B."/>
        </authorList>
    </citation>
    <scope>NUCLEOTIDE SEQUENCE [LARGE SCALE GENOMIC DNA]</scope>
    <source>
        <strain evidence="6 7">DSM 3380</strain>
    </source>
</reference>
<protein>
    <submittedName>
        <fullName evidence="6">Decarboxylase</fullName>
    </submittedName>
</protein>
<keyword evidence="2 3" id="KW-0663">Pyridoxal phosphate</keyword>
<dbReference type="RefSeq" id="WP_111959519.1">
    <property type="nucleotide sequence ID" value="NZ_CP036313.1"/>
</dbReference>
<dbReference type="EMBL" id="QLNI01000046">
    <property type="protein sequence ID" value="RAM00489.1"/>
    <property type="molecule type" value="Genomic_DNA"/>
</dbReference>
<dbReference type="SUPFAM" id="SSF50621">
    <property type="entry name" value="Alanine racemase C-terminal domain-like"/>
    <property type="match status" value="1"/>
</dbReference>
<evidence type="ECO:0000313" key="6">
    <source>
        <dbReference type="EMBL" id="RAM00489.1"/>
    </source>
</evidence>
<dbReference type="Pfam" id="PF02784">
    <property type="entry name" value="Orn_Arg_deC_N"/>
    <property type="match status" value="1"/>
</dbReference>
<dbReference type="PANTHER" id="PTHR43727:SF2">
    <property type="entry name" value="GROUP IV DECARBOXYLASE"/>
    <property type="match status" value="1"/>
</dbReference>
<evidence type="ECO:0000256" key="3">
    <source>
        <dbReference type="PIRSR" id="PIRSR600183-50"/>
    </source>
</evidence>
<evidence type="ECO:0000313" key="7">
    <source>
        <dbReference type="Proteomes" id="UP000248798"/>
    </source>
</evidence>
<dbReference type="Proteomes" id="UP000293902">
    <property type="component" value="Chromosome"/>
</dbReference>
<dbReference type="SUPFAM" id="SSF51419">
    <property type="entry name" value="PLP-binding barrel"/>
    <property type="match status" value="1"/>
</dbReference>
<dbReference type="InterPro" id="IPR022644">
    <property type="entry name" value="De-COase2_N"/>
</dbReference>
<sequence>MLTANTQITSTTPLLPREKLIEFITPYLKNKGVYLDMAKAFGSPLYVLETDILARKAAQFRAAFSHRLPETAFFYAMKSNNLPHLSGHLLKHGFGLDVSSGIELSVALELGASSIMFSGPGKTIPELELAARYPDRVVILLDSIGEAKRLASVLEEKQTRMPVGLRLNNNPEGLWRKFGVLPENLLSAFKEIQALDLLDFQGLQFHSSWNLNPDRQTAFIKTLGEILSVMPKQFLDAIQFIDIGGGYWPAQGEWLLSNVPQDYIIDPGVPINLFAKELSSAIKEHILPLTQCRICFEPGRWICNDAMHILIQVVDCKEKNLVITDAGGNAVGWERYETDYCPVLNLTRPSLSEKKCHILGSLCTPHDVWGYAYFGSAIKENDILMIPAQGAYTYSLRQQFIKPIPRVAVKESSNQYFLLPECDR</sequence>